<dbReference type="EMBL" id="JBITMB010000005">
    <property type="protein sequence ID" value="MFI7443164.1"/>
    <property type="molecule type" value="Genomic_DNA"/>
</dbReference>
<reference evidence="1 2" key="1">
    <citation type="submission" date="2024-10" db="EMBL/GenBank/DDBJ databases">
        <title>The Natural Products Discovery Center: Release of the First 8490 Sequenced Strains for Exploring Actinobacteria Biosynthetic Diversity.</title>
        <authorList>
            <person name="Kalkreuter E."/>
            <person name="Kautsar S.A."/>
            <person name="Yang D."/>
            <person name="Bader C.D."/>
            <person name="Teijaro C.N."/>
            <person name="Fluegel L."/>
            <person name="Davis C.M."/>
            <person name="Simpson J.R."/>
            <person name="Lauterbach L."/>
            <person name="Steele A.D."/>
            <person name="Gui C."/>
            <person name="Meng S."/>
            <person name="Li G."/>
            <person name="Viehrig K."/>
            <person name="Ye F."/>
            <person name="Su P."/>
            <person name="Kiefer A.F."/>
            <person name="Nichols A."/>
            <person name="Cepeda A.J."/>
            <person name="Yan W."/>
            <person name="Fan B."/>
            <person name="Jiang Y."/>
            <person name="Adhikari A."/>
            <person name="Zheng C.-J."/>
            <person name="Schuster L."/>
            <person name="Cowan T.M."/>
            <person name="Smanski M.J."/>
            <person name="Chevrette M.G."/>
            <person name="De Carvalho L.P.S."/>
            <person name="Shen B."/>
        </authorList>
    </citation>
    <scope>NUCLEOTIDE SEQUENCE [LARGE SCALE GENOMIC DNA]</scope>
    <source>
        <strain evidence="1 2">NPDC049503</strain>
    </source>
</reference>
<evidence type="ECO:0008006" key="3">
    <source>
        <dbReference type="Google" id="ProtNLM"/>
    </source>
</evidence>
<dbReference type="Proteomes" id="UP001612928">
    <property type="component" value="Unassembled WGS sequence"/>
</dbReference>
<keyword evidence="2" id="KW-1185">Reference proteome</keyword>
<protein>
    <recommendedName>
        <fullName evidence="3">Tn3 transposase DDE domain-containing protein</fullName>
    </recommendedName>
</protein>
<sequence length="40" mass="4479">MCARLSPIAYDHINFLSRYAFTRAKASGGLRPFRQAHPGT</sequence>
<accession>A0ABW8A8P8</accession>
<comment type="caution">
    <text evidence="1">The sequence shown here is derived from an EMBL/GenBank/DDBJ whole genome shotgun (WGS) entry which is preliminary data.</text>
</comment>
<dbReference type="RefSeq" id="WP_397023249.1">
    <property type="nucleotide sequence ID" value="NZ_JBITMB010000005.1"/>
</dbReference>
<proteinExistence type="predicted"/>
<evidence type="ECO:0000313" key="2">
    <source>
        <dbReference type="Proteomes" id="UP001612928"/>
    </source>
</evidence>
<gene>
    <name evidence="1" type="ORF">ACIBP5_24605</name>
</gene>
<evidence type="ECO:0000313" key="1">
    <source>
        <dbReference type="EMBL" id="MFI7443164.1"/>
    </source>
</evidence>
<organism evidence="1 2">
    <name type="scientific">Nonomuraea indica</name>
    <dbReference type="NCBI Taxonomy" id="1581193"/>
    <lineage>
        <taxon>Bacteria</taxon>
        <taxon>Bacillati</taxon>
        <taxon>Actinomycetota</taxon>
        <taxon>Actinomycetes</taxon>
        <taxon>Streptosporangiales</taxon>
        <taxon>Streptosporangiaceae</taxon>
        <taxon>Nonomuraea</taxon>
    </lineage>
</organism>
<name>A0ABW8A8P8_9ACTN</name>